<dbReference type="GO" id="GO:0000976">
    <property type="term" value="F:transcription cis-regulatory region binding"/>
    <property type="evidence" value="ECO:0007669"/>
    <property type="project" value="TreeGrafter"/>
</dbReference>
<evidence type="ECO:0000313" key="6">
    <source>
        <dbReference type="EMBL" id="GAE32339.1"/>
    </source>
</evidence>
<dbReference type="RefSeq" id="WP_052016100.1">
    <property type="nucleotide sequence ID" value="NZ_BAUU01000034.1"/>
</dbReference>
<dbReference type="Gene3D" id="1.10.260.40">
    <property type="entry name" value="lambda repressor-like DNA-binding domains"/>
    <property type="match status" value="1"/>
</dbReference>
<feature type="domain" description="HTH lacI-type" evidence="5">
    <location>
        <begin position="6"/>
        <end position="60"/>
    </location>
</feature>
<reference evidence="6" key="1">
    <citation type="journal article" date="2014" name="Genome Announc.">
        <title>Draft Genome Sequences of Three Alkaliphilic Bacillus Strains, Bacillus wakoensis JCM 9140T, Bacillus akibai JCM 9157T, and Bacillus hemicellulosilyticus JCM 9152T.</title>
        <authorList>
            <person name="Yuki M."/>
            <person name="Oshima K."/>
            <person name="Suda W."/>
            <person name="Oshida Y."/>
            <person name="Kitamura K."/>
            <person name="Iida T."/>
            <person name="Hattori M."/>
            <person name="Ohkuma M."/>
        </authorList>
    </citation>
    <scope>NUCLEOTIDE SEQUENCE [LARGE SCALE GENOMIC DNA]</scope>
    <source>
        <strain evidence="6">JCM 9152</strain>
    </source>
</reference>
<evidence type="ECO:0000256" key="2">
    <source>
        <dbReference type="ARBA" id="ARBA00023015"/>
    </source>
</evidence>
<dbReference type="Pfam" id="PF00356">
    <property type="entry name" value="LacI"/>
    <property type="match status" value="1"/>
</dbReference>
<dbReference type="Pfam" id="PF13377">
    <property type="entry name" value="Peripla_BP_3"/>
    <property type="match status" value="1"/>
</dbReference>
<dbReference type="EMBL" id="BAUU01000034">
    <property type="protein sequence ID" value="GAE32339.1"/>
    <property type="molecule type" value="Genomic_DNA"/>
</dbReference>
<dbReference type="SUPFAM" id="SSF53822">
    <property type="entry name" value="Periplasmic binding protein-like I"/>
    <property type="match status" value="1"/>
</dbReference>
<proteinExistence type="predicted"/>
<dbReference type="InterPro" id="IPR028082">
    <property type="entry name" value="Peripla_BP_I"/>
</dbReference>
<organism evidence="6 7">
    <name type="scientific">Halalkalibacter hemicellulosilyticusJCM 9152</name>
    <dbReference type="NCBI Taxonomy" id="1236971"/>
    <lineage>
        <taxon>Bacteria</taxon>
        <taxon>Bacillati</taxon>
        <taxon>Bacillota</taxon>
        <taxon>Bacilli</taxon>
        <taxon>Bacillales</taxon>
        <taxon>Bacillaceae</taxon>
        <taxon>Halalkalibacter</taxon>
    </lineage>
</organism>
<keyword evidence="3 6" id="KW-0238">DNA-binding</keyword>
<keyword evidence="1" id="KW-0678">Repressor</keyword>
<keyword evidence="4" id="KW-0804">Transcription</keyword>
<name>W4QLW3_9BACI</name>
<dbReference type="PANTHER" id="PTHR30146">
    <property type="entry name" value="LACI-RELATED TRANSCRIPTIONAL REPRESSOR"/>
    <property type="match status" value="1"/>
</dbReference>
<dbReference type="InterPro" id="IPR010982">
    <property type="entry name" value="Lambda_DNA-bd_dom_sf"/>
</dbReference>
<evidence type="ECO:0000256" key="4">
    <source>
        <dbReference type="ARBA" id="ARBA00023163"/>
    </source>
</evidence>
<evidence type="ECO:0000256" key="1">
    <source>
        <dbReference type="ARBA" id="ARBA00022491"/>
    </source>
</evidence>
<dbReference type="AlphaFoldDB" id="W4QLW3"/>
<sequence length="338" mass="38101">MARKKVTMQQIADVAGVSKYVVSKTLNGKPGVSDQTREKILFIAKQLGYHSDLLRSNKTEDVNASHSSFIIVVIEHQSHHDSLYWGKIIDGIYEAVNEVKLGMMIVSEDQQVKQLVNTANLQGIIGVGHVSSEVLVELHQLAVPIVLINHEDSLVPADSIYADNMDGLYKMTNHLIAIGHRSISFVGDTSFSKSFYERWLGYRMAIEENGLQDEIIKQPLSIPYSSEFQLSFQRWVMERDEIPTAFLCANDDIAQRVIMSLRKVGYNVPVDCSVTGFDNIDSSALIKPSLSTVQVLKESIGQRAVYKLIWRREHRQFPPEKLLIKAEIVMRDSVVPMN</sequence>
<evidence type="ECO:0000256" key="3">
    <source>
        <dbReference type="ARBA" id="ARBA00023125"/>
    </source>
</evidence>
<dbReference type="SUPFAM" id="SSF47413">
    <property type="entry name" value="lambda repressor-like DNA-binding domains"/>
    <property type="match status" value="1"/>
</dbReference>
<accession>W4QLW3</accession>
<dbReference type="PROSITE" id="PS50932">
    <property type="entry name" value="HTH_LACI_2"/>
    <property type="match status" value="1"/>
</dbReference>
<dbReference type="CDD" id="cd01392">
    <property type="entry name" value="HTH_LacI"/>
    <property type="match status" value="1"/>
</dbReference>
<dbReference type="Gene3D" id="3.40.50.2300">
    <property type="match status" value="2"/>
</dbReference>
<evidence type="ECO:0000313" key="7">
    <source>
        <dbReference type="Proteomes" id="UP000018895"/>
    </source>
</evidence>
<dbReference type="InterPro" id="IPR000843">
    <property type="entry name" value="HTH_LacI"/>
</dbReference>
<dbReference type="Proteomes" id="UP000018895">
    <property type="component" value="Unassembled WGS sequence"/>
</dbReference>
<dbReference type="PANTHER" id="PTHR30146:SF148">
    <property type="entry name" value="HTH-TYPE TRANSCRIPTIONAL REPRESSOR PURR-RELATED"/>
    <property type="match status" value="1"/>
</dbReference>
<comment type="caution">
    <text evidence="6">The sequence shown here is derived from an EMBL/GenBank/DDBJ whole genome shotgun (WGS) entry which is preliminary data.</text>
</comment>
<dbReference type="InterPro" id="IPR046335">
    <property type="entry name" value="LacI/GalR-like_sensor"/>
</dbReference>
<dbReference type="SMART" id="SM00354">
    <property type="entry name" value="HTH_LACI"/>
    <property type="match status" value="1"/>
</dbReference>
<dbReference type="OrthoDB" id="2026446at2"/>
<keyword evidence="2" id="KW-0805">Transcription regulation</keyword>
<gene>
    <name evidence="6" type="ORF">JCM9152_3869</name>
</gene>
<evidence type="ECO:0000259" key="5">
    <source>
        <dbReference type="PROSITE" id="PS50932"/>
    </source>
</evidence>
<keyword evidence="7" id="KW-1185">Reference proteome</keyword>
<dbReference type="GO" id="GO:0003700">
    <property type="term" value="F:DNA-binding transcription factor activity"/>
    <property type="evidence" value="ECO:0007669"/>
    <property type="project" value="TreeGrafter"/>
</dbReference>
<protein>
    <submittedName>
        <fullName evidence="6">DNA-binding transcriptional regulator</fullName>
    </submittedName>
</protein>
<dbReference type="STRING" id="1236971.JCM9152_3869"/>